<sequence length="113" mass="12379">MIIYLIALICVLGIAAGQILFKLSATALHKSGTIFETNTLLTLFSAFALYGITTLAWVWVLQKIELGKVYPLMALAFILVPIGSHFFFGERFQPQYFLGVAIIITGILVAVKA</sequence>
<keyword evidence="2" id="KW-0378">Hydrolase</keyword>
<dbReference type="GO" id="GO:0016787">
    <property type="term" value="F:hydrolase activity"/>
    <property type="evidence" value="ECO:0007669"/>
    <property type="project" value="UniProtKB-KW"/>
</dbReference>
<dbReference type="AlphaFoldDB" id="A0A3M2VMB0"/>
<gene>
    <name evidence="2" type="ORF">ALQ95_100591</name>
</gene>
<organism evidence="2 3">
    <name type="scientific">Pseudomonas syringae pv. ribicola</name>
    <dbReference type="NCBI Taxonomy" id="55398"/>
    <lineage>
        <taxon>Bacteria</taxon>
        <taxon>Pseudomonadati</taxon>
        <taxon>Pseudomonadota</taxon>
        <taxon>Gammaproteobacteria</taxon>
        <taxon>Pseudomonadales</taxon>
        <taxon>Pseudomonadaceae</taxon>
        <taxon>Pseudomonas</taxon>
    </lineage>
</organism>
<feature type="transmembrane region" description="Helical" evidence="1">
    <location>
        <begin position="69"/>
        <end position="88"/>
    </location>
</feature>
<dbReference type="InterPro" id="IPR037185">
    <property type="entry name" value="EmrE-like"/>
</dbReference>
<dbReference type="Proteomes" id="UP000280292">
    <property type="component" value="Unassembled WGS sequence"/>
</dbReference>
<dbReference type="SUPFAM" id="SSF103481">
    <property type="entry name" value="Multidrug resistance efflux transporter EmrE"/>
    <property type="match status" value="1"/>
</dbReference>
<protein>
    <submittedName>
        <fullName evidence="2">Polymyxin resistance protein PmrL, sucrose-6 phosphate hydrolase</fullName>
    </submittedName>
</protein>
<evidence type="ECO:0000313" key="3">
    <source>
        <dbReference type="Proteomes" id="UP000280292"/>
    </source>
</evidence>
<keyword evidence="1" id="KW-0812">Transmembrane</keyword>
<feature type="transmembrane region" description="Helical" evidence="1">
    <location>
        <begin position="94"/>
        <end position="111"/>
    </location>
</feature>
<dbReference type="EMBL" id="RBNR01000300">
    <property type="protein sequence ID" value="RML40153.1"/>
    <property type="molecule type" value="Genomic_DNA"/>
</dbReference>
<evidence type="ECO:0000256" key="1">
    <source>
        <dbReference type="SAM" id="Phobius"/>
    </source>
</evidence>
<feature type="transmembrane region" description="Helical" evidence="1">
    <location>
        <begin position="41"/>
        <end position="62"/>
    </location>
</feature>
<keyword evidence="1" id="KW-0472">Membrane</keyword>
<proteinExistence type="predicted"/>
<keyword evidence="1" id="KW-1133">Transmembrane helix</keyword>
<evidence type="ECO:0000313" key="2">
    <source>
        <dbReference type="EMBL" id="RML40153.1"/>
    </source>
</evidence>
<dbReference type="Gene3D" id="1.10.3730.20">
    <property type="match status" value="1"/>
</dbReference>
<name>A0A3M2VMB0_PSESI</name>
<comment type="caution">
    <text evidence="2">The sequence shown here is derived from an EMBL/GenBank/DDBJ whole genome shotgun (WGS) entry which is preliminary data.</text>
</comment>
<reference evidence="2 3" key="1">
    <citation type="submission" date="2018-08" db="EMBL/GenBank/DDBJ databases">
        <title>Recombination of ecologically and evolutionarily significant loci maintains genetic cohesion in the Pseudomonas syringae species complex.</title>
        <authorList>
            <person name="Dillon M."/>
            <person name="Thakur S."/>
            <person name="Almeida R.N.D."/>
            <person name="Weir B.S."/>
            <person name="Guttman D.S."/>
        </authorList>
    </citation>
    <scope>NUCLEOTIDE SEQUENCE [LARGE SCALE GENOMIC DNA]</scope>
    <source>
        <strain evidence="2 3">ICMP 3883</strain>
    </source>
</reference>
<accession>A0A3M2VMB0</accession>